<feature type="transmembrane region" description="Helical" evidence="1">
    <location>
        <begin position="6"/>
        <end position="26"/>
    </location>
</feature>
<keyword evidence="1" id="KW-0812">Transmembrane</keyword>
<proteinExistence type="predicted"/>
<protein>
    <submittedName>
        <fullName evidence="2">Uncharacterized protein</fullName>
    </submittedName>
</protein>
<organism evidence="2">
    <name type="scientific">marine sediment metagenome</name>
    <dbReference type="NCBI Taxonomy" id="412755"/>
    <lineage>
        <taxon>unclassified sequences</taxon>
        <taxon>metagenomes</taxon>
        <taxon>ecological metagenomes</taxon>
    </lineage>
</organism>
<dbReference type="EMBL" id="LAZR01041665">
    <property type="protein sequence ID" value="KKL11411.1"/>
    <property type="molecule type" value="Genomic_DNA"/>
</dbReference>
<keyword evidence="1" id="KW-1133">Transmembrane helix</keyword>
<name>A0A0F9D0R0_9ZZZZ</name>
<sequence>MWLRILIFFAVIAGVIVVIYGVAKYFSEARARIGKAHVEKFHDDEEKRADNKIKQIKKGK</sequence>
<dbReference type="AlphaFoldDB" id="A0A0F9D0R0"/>
<comment type="caution">
    <text evidence="2">The sequence shown here is derived from an EMBL/GenBank/DDBJ whole genome shotgun (WGS) entry which is preliminary data.</text>
</comment>
<evidence type="ECO:0000256" key="1">
    <source>
        <dbReference type="SAM" id="Phobius"/>
    </source>
</evidence>
<evidence type="ECO:0000313" key="2">
    <source>
        <dbReference type="EMBL" id="KKL11411.1"/>
    </source>
</evidence>
<gene>
    <name evidence="2" type="ORF">LCGC14_2546120</name>
</gene>
<keyword evidence="1" id="KW-0472">Membrane</keyword>
<accession>A0A0F9D0R0</accession>
<reference evidence="2" key="1">
    <citation type="journal article" date="2015" name="Nature">
        <title>Complex archaea that bridge the gap between prokaryotes and eukaryotes.</title>
        <authorList>
            <person name="Spang A."/>
            <person name="Saw J.H."/>
            <person name="Jorgensen S.L."/>
            <person name="Zaremba-Niedzwiedzka K."/>
            <person name="Martijn J."/>
            <person name="Lind A.E."/>
            <person name="van Eijk R."/>
            <person name="Schleper C."/>
            <person name="Guy L."/>
            <person name="Ettema T.J."/>
        </authorList>
    </citation>
    <scope>NUCLEOTIDE SEQUENCE</scope>
</reference>